<dbReference type="AlphaFoldDB" id="A0A445BWS5"/>
<evidence type="ECO:0000256" key="2">
    <source>
        <dbReference type="ARBA" id="ARBA00022737"/>
    </source>
</evidence>
<evidence type="ECO:0000256" key="7">
    <source>
        <dbReference type="SAM" id="MobiDB-lite"/>
    </source>
</evidence>
<keyword evidence="2" id="KW-0677">Repeat</keyword>
<feature type="domain" description="Myb-like" evidence="8">
    <location>
        <begin position="16"/>
        <end position="68"/>
    </location>
</feature>
<keyword evidence="6" id="KW-0539">Nucleus</keyword>
<evidence type="ECO:0000256" key="1">
    <source>
        <dbReference type="ARBA" id="ARBA00004123"/>
    </source>
</evidence>
<protein>
    <recommendedName>
        <fullName evidence="12">Transcription factor</fullName>
    </recommendedName>
</protein>
<dbReference type="Pfam" id="PF13921">
    <property type="entry name" value="Myb_DNA-bind_6"/>
    <property type="match status" value="1"/>
</dbReference>
<keyword evidence="4" id="KW-0238">DNA-binding</keyword>
<dbReference type="SUPFAM" id="SSF46689">
    <property type="entry name" value="Homeodomain-like"/>
    <property type="match status" value="1"/>
</dbReference>
<evidence type="ECO:0000256" key="5">
    <source>
        <dbReference type="ARBA" id="ARBA00023163"/>
    </source>
</evidence>
<feature type="region of interest" description="Disordered" evidence="7">
    <location>
        <begin position="1"/>
        <end position="22"/>
    </location>
</feature>
<evidence type="ECO:0000313" key="10">
    <source>
        <dbReference type="EMBL" id="RYR43173.1"/>
    </source>
</evidence>
<proteinExistence type="predicted"/>
<keyword evidence="11" id="KW-1185">Reference proteome</keyword>
<sequence length="343" mass="38907">MISNNNKNNEDGESWRDDLRKGPWTPREDAILIEQVEKCGKGNWSLIRKNSELRRSGKSCRLRWSNHLNPDLKKGPFSEKEEKTIDDLHAKYGNKWALMATKVSRRSDNDIKNFWNSRMKKRLREYPPQITVQQAQHFSSSPFYSVLASCYPKNNLNVELPSNISAANPPPNHNQKQPNQNDSSSSSSSFSYTNNNASFVLPLTHVSPYCKSSGLLNDVVMEGNALCRKGKSKMDATIVIGREEEELADKRKIIEEPPLPPVGTSKEEEIATIIATQSSSHQLISTEKNDNGGCNNNKEALNNSMPQMDDELLSILKNCPIYSPVRKWYKVDDDEDSLMMMEI</sequence>
<dbReference type="PROSITE" id="PS50090">
    <property type="entry name" value="MYB_LIKE"/>
    <property type="match status" value="2"/>
</dbReference>
<evidence type="ECO:0000259" key="8">
    <source>
        <dbReference type="PROSITE" id="PS50090"/>
    </source>
</evidence>
<dbReference type="GO" id="GO:0005634">
    <property type="term" value="C:nucleus"/>
    <property type="evidence" value="ECO:0007669"/>
    <property type="project" value="UniProtKB-SubCell"/>
</dbReference>
<dbReference type="SMART" id="SM00717">
    <property type="entry name" value="SANT"/>
    <property type="match status" value="2"/>
</dbReference>
<dbReference type="InterPro" id="IPR009057">
    <property type="entry name" value="Homeodomain-like_sf"/>
</dbReference>
<name>A0A445BWS5_ARAHY</name>
<dbReference type="STRING" id="3818.A0A445BWS5"/>
<evidence type="ECO:0008006" key="12">
    <source>
        <dbReference type="Google" id="ProtNLM"/>
    </source>
</evidence>
<reference evidence="10 11" key="1">
    <citation type="submission" date="2019-01" db="EMBL/GenBank/DDBJ databases">
        <title>Sequencing of cultivated peanut Arachis hypogaea provides insights into genome evolution and oil improvement.</title>
        <authorList>
            <person name="Chen X."/>
        </authorList>
    </citation>
    <scope>NUCLEOTIDE SEQUENCE [LARGE SCALE GENOMIC DNA]</scope>
    <source>
        <strain evidence="11">cv. Fuhuasheng</strain>
        <tissue evidence="10">Leaves</tissue>
    </source>
</reference>
<evidence type="ECO:0000256" key="6">
    <source>
        <dbReference type="ARBA" id="ARBA00023242"/>
    </source>
</evidence>
<dbReference type="GO" id="GO:0003677">
    <property type="term" value="F:DNA binding"/>
    <property type="evidence" value="ECO:0007669"/>
    <property type="project" value="UniProtKB-KW"/>
</dbReference>
<feature type="domain" description="HTH myb-type" evidence="9">
    <location>
        <begin position="73"/>
        <end position="123"/>
    </location>
</feature>
<dbReference type="FunFam" id="1.10.10.60:FF:000010">
    <property type="entry name" value="Transcriptional activator Myb isoform A"/>
    <property type="match status" value="1"/>
</dbReference>
<feature type="region of interest" description="Disordered" evidence="7">
    <location>
        <begin position="161"/>
        <end position="190"/>
    </location>
</feature>
<feature type="domain" description="HTH myb-type" evidence="9">
    <location>
        <begin position="16"/>
        <end position="72"/>
    </location>
</feature>
<dbReference type="InterPro" id="IPR017930">
    <property type="entry name" value="Myb_dom"/>
</dbReference>
<dbReference type="PANTHER" id="PTHR47995">
    <property type="entry name" value="TRANSCRIPTION FACTOR MYB33-RELATED"/>
    <property type="match status" value="1"/>
</dbReference>
<dbReference type="CDD" id="cd00167">
    <property type="entry name" value="SANT"/>
    <property type="match status" value="2"/>
</dbReference>
<organism evidence="10 11">
    <name type="scientific">Arachis hypogaea</name>
    <name type="common">Peanut</name>
    <dbReference type="NCBI Taxonomy" id="3818"/>
    <lineage>
        <taxon>Eukaryota</taxon>
        <taxon>Viridiplantae</taxon>
        <taxon>Streptophyta</taxon>
        <taxon>Embryophyta</taxon>
        <taxon>Tracheophyta</taxon>
        <taxon>Spermatophyta</taxon>
        <taxon>Magnoliopsida</taxon>
        <taxon>eudicotyledons</taxon>
        <taxon>Gunneridae</taxon>
        <taxon>Pentapetalae</taxon>
        <taxon>rosids</taxon>
        <taxon>fabids</taxon>
        <taxon>Fabales</taxon>
        <taxon>Fabaceae</taxon>
        <taxon>Papilionoideae</taxon>
        <taxon>50 kb inversion clade</taxon>
        <taxon>dalbergioids sensu lato</taxon>
        <taxon>Dalbergieae</taxon>
        <taxon>Pterocarpus clade</taxon>
        <taxon>Arachis</taxon>
    </lineage>
</organism>
<comment type="caution">
    <text evidence="10">The sequence shown here is derived from an EMBL/GenBank/DDBJ whole genome shotgun (WGS) entry which is preliminary data.</text>
</comment>
<dbReference type="EMBL" id="SDMP01000008">
    <property type="protein sequence ID" value="RYR43173.1"/>
    <property type="molecule type" value="Genomic_DNA"/>
</dbReference>
<dbReference type="Gene3D" id="1.10.10.60">
    <property type="entry name" value="Homeodomain-like"/>
    <property type="match status" value="2"/>
</dbReference>
<comment type="subcellular location">
    <subcellularLocation>
        <location evidence="1">Nucleus</location>
    </subcellularLocation>
</comment>
<gene>
    <name evidence="10" type="ORF">Ahy_A08g039612</name>
</gene>
<evidence type="ECO:0000256" key="4">
    <source>
        <dbReference type="ARBA" id="ARBA00023125"/>
    </source>
</evidence>
<dbReference type="PANTHER" id="PTHR47995:SF18">
    <property type="entry name" value="TRANSCRIPTION FACTOR MYB65"/>
    <property type="match status" value="1"/>
</dbReference>
<dbReference type="InterPro" id="IPR001005">
    <property type="entry name" value="SANT/Myb"/>
</dbReference>
<dbReference type="Proteomes" id="UP000289738">
    <property type="component" value="Chromosome A08"/>
</dbReference>
<feature type="domain" description="Myb-like" evidence="8">
    <location>
        <begin position="69"/>
        <end position="119"/>
    </location>
</feature>
<evidence type="ECO:0000256" key="3">
    <source>
        <dbReference type="ARBA" id="ARBA00023015"/>
    </source>
</evidence>
<keyword evidence="3" id="KW-0805">Transcription regulation</keyword>
<evidence type="ECO:0000259" key="9">
    <source>
        <dbReference type="PROSITE" id="PS51294"/>
    </source>
</evidence>
<dbReference type="PROSITE" id="PS51294">
    <property type="entry name" value="HTH_MYB"/>
    <property type="match status" value="2"/>
</dbReference>
<accession>A0A445BWS5</accession>
<keyword evidence="5" id="KW-0804">Transcription</keyword>
<feature type="compositionally biased region" description="Basic and acidic residues" evidence="7">
    <location>
        <begin position="8"/>
        <end position="22"/>
    </location>
</feature>
<evidence type="ECO:0000313" key="11">
    <source>
        <dbReference type="Proteomes" id="UP000289738"/>
    </source>
</evidence>